<evidence type="ECO:0000256" key="5">
    <source>
        <dbReference type="ARBA" id="ARBA00022725"/>
    </source>
</evidence>
<evidence type="ECO:0000256" key="14">
    <source>
        <dbReference type="RuleBase" id="RU363047"/>
    </source>
</evidence>
<name>A0AAV6YW58_ENGPU</name>
<dbReference type="EMBL" id="WNYA01004050">
    <property type="protein sequence ID" value="KAG8543020.1"/>
    <property type="molecule type" value="Genomic_DNA"/>
</dbReference>
<keyword evidence="4 13" id="KW-0812">Transmembrane</keyword>
<dbReference type="PRINTS" id="PR00245">
    <property type="entry name" value="OLFACTORYR"/>
</dbReference>
<comment type="similarity">
    <text evidence="13">Belongs to the G-protein coupled receptor 1 family.</text>
</comment>
<dbReference type="Gene3D" id="1.20.1070.10">
    <property type="entry name" value="Rhodopsin 7-helix transmembrane proteins"/>
    <property type="match status" value="1"/>
</dbReference>
<keyword evidence="6 14" id="KW-1133">Transmembrane helix</keyword>
<keyword evidence="12 13" id="KW-0807">Transducer</keyword>
<dbReference type="SUPFAM" id="SSF81321">
    <property type="entry name" value="Family A G protein-coupled receptor-like"/>
    <property type="match status" value="1"/>
</dbReference>
<dbReference type="Proteomes" id="UP000824782">
    <property type="component" value="Unassembled WGS sequence"/>
</dbReference>
<evidence type="ECO:0000256" key="13">
    <source>
        <dbReference type="RuleBase" id="RU000688"/>
    </source>
</evidence>
<keyword evidence="3 14" id="KW-0716">Sensory transduction</keyword>
<evidence type="ECO:0000256" key="12">
    <source>
        <dbReference type="ARBA" id="ARBA00023224"/>
    </source>
</evidence>
<dbReference type="PRINTS" id="PR00237">
    <property type="entry name" value="GPCRRHODOPSN"/>
</dbReference>
<gene>
    <name evidence="18" type="ORF">GDO81_025582</name>
    <name evidence="17" type="ORF">GDO81_028663</name>
    <name evidence="16" type="ORF">GDO81_028666</name>
</gene>
<dbReference type="GO" id="GO:0005886">
    <property type="term" value="C:plasma membrane"/>
    <property type="evidence" value="ECO:0007669"/>
    <property type="project" value="UniProtKB-SubCell"/>
</dbReference>
<keyword evidence="11" id="KW-0325">Glycoprotein</keyword>
<evidence type="ECO:0000256" key="1">
    <source>
        <dbReference type="ARBA" id="ARBA00004651"/>
    </source>
</evidence>
<evidence type="ECO:0000313" key="18">
    <source>
        <dbReference type="EMBL" id="KAG8543020.1"/>
    </source>
</evidence>
<dbReference type="PANTHER" id="PTHR24242:SF227">
    <property type="entry name" value="OLFACTORY RECEPTOR"/>
    <property type="match status" value="1"/>
</dbReference>
<sequence>MTNQTIILDVFLVGFLGIPDYMHNLVSTVMFLVYMVTLTPNGSVIFTLPNLIAKHWFSSSTINLKVCLFQMFCVHSLGSLDSFLLMVMAIDRYIVISQPLRYTLFITNQRIVITCTMTWLFAAVLNTIITIQTSEVVLYCPSAKKINTLFCAQAAVVALYRDSTFTRKVAYVSAMMVLLLTLGIILLSYTLILVEISISSRSENRQKAFYTCATHLLVVALYYVPRFFVYTVTNFPVPLLIIINPDINVLLLSLFSFVPHMANPIIYFLRTKEISQTLAKSLQKIKYRLGHISIC</sequence>
<dbReference type="InterPro" id="IPR017452">
    <property type="entry name" value="GPCR_Rhodpsn_7TM"/>
</dbReference>
<dbReference type="InterPro" id="IPR000725">
    <property type="entry name" value="Olfact_rcpt"/>
</dbReference>
<dbReference type="AlphaFoldDB" id="A0AAV6YW58"/>
<feature type="transmembrane region" description="Helical" evidence="14">
    <location>
        <begin position="29"/>
        <end position="48"/>
    </location>
</feature>
<feature type="transmembrane region" description="Helical" evidence="14">
    <location>
        <begin position="68"/>
        <end position="90"/>
    </location>
</feature>
<dbReference type="PANTHER" id="PTHR24242">
    <property type="entry name" value="G-PROTEIN COUPLED RECEPTOR"/>
    <property type="match status" value="1"/>
</dbReference>
<dbReference type="InterPro" id="IPR000276">
    <property type="entry name" value="GPCR_Rhodpsn"/>
</dbReference>
<evidence type="ECO:0000256" key="4">
    <source>
        <dbReference type="ARBA" id="ARBA00022692"/>
    </source>
</evidence>
<evidence type="ECO:0000256" key="11">
    <source>
        <dbReference type="ARBA" id="ARBA00023180"/>
    </source>
</evidence>
<proteinExistence type="inferred from homology"/>
<reference evidence="17" key="1">
    <citation type="thesis" date="2020" institute="ProQuest LLC" country="789 East Eisenhower Parkway, Ann Arbor, MI, USA">
        <title>Comparative Genomics and Chromosome Evolution.</title>
        <authorList>
            <person name="Mudd A.B."/>
        </authorList>
    </citation>
    <scope>NUCLEOTIDE SEQUENCE</scope>
    <source>
        <strain evidence="17">237g6f4</strain>
        <tissue evidence="17">Blood</tissue>
    </source>
</reference>
<dbReference type="GO" id="GO:0004930">
    <property type="term" value="F:G protein-coupled receptor activity"/>
    <property type="evidence" value="ECO:0007669"/>
    <property type="project" value="UniProtKB-KW"/>
</dbReference>
<evidence type="ECO:0000313" key="17">
    <source>
        <dbReference type="EMBL" id="KAG8541584.1"/>
    </source>
</evidence>
<keyword evidence="2 14" id="KW-1003">Cell membrane</keyword>
<feature type="transmembrane region" description="Helical" evidence="14">
    <location>
        <begin position="169"/>
        <end position="196"/>
    </location>
</feature>
<keyword evidence="19" id="KW-1185">Reference proteome</keyword>
<protein>
    <recommendedName>
        <fullName evidence="14">Olfactory receptor</fullName>
    </recommendedName>
</protein>
<evidence type="ECO:0000259" key="15">
    <source>
        <dbReference type="PROSITE" id="PS50262"/>
    </source>
</evidence>
<keyword evidence="10 13" id="KW-0675">Receptor</keyword>
<feature type="transmembrane region" description="Helical" evidence="14">
    <location>
        <begin position="111"/>
        <end position="131"/>
    </location>
</feature>
<dbReference type="PROSITE" id="PS00237">
    <property type="entry name" value="G_PROTEIN_RECEP_F1_1"/>
    <property type="match status" value="1"/>
</dbReference>
<keyword evidence="9" id="KW-1015">Disulfide bond</keyword>
<dbReference type="GO" id="GO:0004984">
    <property type="term" value="F:olfactory receptor activity"/>
    <property type="evidence" value="ECO:0007669"/>
    <property type="project" value="InterPro"/>
</dbReference>
<evidence type="ECO:0000313" key="19">
    <source>
        <dbReference type="Proteomes" id="UP000824782"/>
    </source>
</evidence>
<evidence type="ECO:0000256" key="6">
    <source>
        <dbReference type="ARBA" id="ARBA00022989"/>
    </source>
</evidence>
<feature type="transmembrane region" description="Helical" evidence="14">
    <location>
        <begin position="249"/>
        <end position="269"/>
    </location>
</feature>
<accession>A0AAV6YW58</accession>
<feature type="domain" description="G-protein coupled receptors family 1 profile" evidence="15">
    <location>
        <begin position="2"/>
        <end position="267"/>
    </location>
</feature>
<feature type="transmembrane region" description="Helical" evidence="14">
    <location>
        <begin position="208"/>
        <end position="229"/>
    </location>
</feature>
<evidence type="ECO:0000256" key="2">
    <source>
        <dbReference type="ARBA" id="ARBA00022475"/>
    </source>
</evidence>
<dbReference type="EMBL" id="WNYA01007118">
    <property type="protein sequence ID" value="KAG8541583.1"/>
    <property type="molecule type" value="Genomic_DNA"/>
</dbReference>
<keyword evidence="8 14" id="KW-0472">Membrane</keyword>
<dbReference type="EMBL" id="WNYA01007117">
    <property type="protein sequence ID" value="KAG8541584.1"/>
    <property type="molecule type" value="Genomic_DNA"/>
</dbReference>
<evidence type="ECO:0000256" key="9">
    <source>
        <dbReference type="ARBA" id="ARBA00023157"/>
    </source>
</evidence>
<dbReference type="Pfam" id="PF13853">
    <property type="entry name" value="7tm_4"/>
    <property type="match status" value="1"/>
</dbReference>
<comment type="caution">
    <text evidence="17">The sequence shown here is derived from an EMBL/GenBank/DDBJ whole genome shotgun (WGS) entry which is preliminary data.</text>
</comment>
<organism evidence="17 19">
    <name type="scientific">Engystomops pustulosus</name>
    <name type="common">Tungara frog</name>
    <name type="synonym">Physalaemus pustulosus</name>
    <dbReference type="NCBI Taxonomy" id="76066"/>
    <lineage>
        <taxon>Eukaryota</taxon>
        <taxon>Metazoa</taxon>
        <taxon>Chordata</taxon>
        <taxon>Craniata</taxon>
        <taxon>Vertebrata</taxon>
        <taxon>Euteleostomi</taxon>
        <taxon>Amphibia</taxon>
        <taxon>Batrachia</taxon>
        <taxon>Anura</taxon>
        <taxon>Neobatrachia</taxon>
        <taxon>Hyloidea</taxon>
        <taxon>Leptodactylidae</taxon>
        <taxon>Leiuperinae</taxon>
        <taxon>Engystomops</taxon>
    </lineage>
</organism>
<evidence type="ECO:0000256" key="3">
    <source>
        <dbReference type="ARBA" id="ARBA00022606"/>
    </source>
</evidence>
<evidence type="ECO:0000313" key="16">
    <source>
        <dbReference type="EMBL" id="KAG8541583.1"/>
    </source>
</evidence>
<keyword evidence="7 13" id="KW-0297">G-protein coupled receptor</keyword>
<comment type="subcellular location">
    <subcellularLocation>
        <location evidence="1 14">Cell membrane</location>
        <topology evidence="1 14">Multi-pass membrane protein</topology>
    </subcellularLocation>
</comment>
<keyword evidence="5 14" id="KW-0552">Olfaction</keyword>
<evidence type="ECO:0000256" key="7">
    <source>
        <dbReference type="ARBA" id="ARBA00023040"/>
    </source>
</evidence>
<evidence type="ECO:0000256" key="8">
    <source>
        <dbReference type="ARBA" id="ARBA00023136"/>
    </source>
</evidence>
<evidence type="ECO:0000256" key="10">
    <source>
        <dbReference type="ARBA" id="ARBA00023170"/>
    </source>
</evidence>
<dbReference type="PROSITE" id="PS50262">
    <property type="entry name" value="G_PROTEIN_RECEP_F1_2"/>
    <property type="match status" value="1"/>
</dbReference>
<dbReference type="InterPro" id="IPR050939">
    <property type="entry name" value="Olfactory_GPCR1"/>
</dbReference>